<accession>A0AAV7L2B7</accession>
<sequence length="76" mass="8108">MLQSAAGSRRDAARMPLGNSASRPESPRADSQAACSTVIHNRTLRASLHVARSAQCVRGTLLRCNAARRGGHLIKD</sequence>
<comment type="caution">
    <text evidence="2">The sequence shown here is derived from an EMBL/GenBank/DDBJ whole genome shotgun (WGS) entry which is preliminary data.</text>
</comment>
<name>A0AAV7L2B7_PLEWA</name>
<protein>
    <submittedName>
        <fullName evidence="2">Uncharacterized protein</fullName>
    </submittedName>
</protein>
<dbReference type="AlphaFoldDB" id="A0AAV7L2B7"/>
<dbReference type="Proteomes" id="UP001066276">
    <property type="component" value="Chromosome 12"/>
</dbReference>
<dbReference type="EMBL" id="JANPWB010000016">
    <property type="protein sequence ID" value="KAJ1084794.1"/>
    <property type="molecule type" value="Genomic_DNA"/>
</dbReference>
<evidence type="ECO:0000256" key="1">
    <source>
        <dbReference type="SAM" id="MobiDB-lite"/>
    </source>
</evidence>
<evidence type="ECO:0000313" key="3">
    <source>
        <dbReference type="Proteomes" id="UP001066276"/>
    </source>
</evidence>
<organism evidence="2 3">
    <name type="scientific">Pleurodeles waltl</name>
    <name type="common">Iberian ribbed newt</name>
    <dbReference type="NCBI Taxonomy" id="8319"/>
    <lineage>
        <taxon>Eukaryota</taxon>
        <taxon>Metazoa</taxon>
        <taxon>Chordata</taxon>
        <taxon>Craniata</taxon>
        <taxon>Vertebrata</taxon>
        <taxon>Euteleostomi</taxon>
        <taxon>Amphibia</taxon>
        <taxon>Batrachia</taxon>
        <taxon>Caudata</taxon>
        <taxon>Salamandroidea</taxon>
        <taxon>Salamandridae</taxon>
        <taxon>Pleurodelinae</taxon>
        <taxon>Pleurodeles</taxon>
    </lineage>
</organism>
<evidence type="ECO:0000313" key="2">
    <source>
        <dbReference type="EMBL" id="KAJ1084794.1"/>
    </source>
</evidence>
<reference evidence="2" key="1">
    <citation type="journal article" date="2022" name="bioRxiv">
        <title>Sequencing and chromosome-scale assembly of the giantPleurodeles waltlgenome.</title>
        <authorList>
            <person name="Brown T."/>
            <person name="Elewa A."/>
            <person name="Iarovenko S."/>
            <person name="Subramanian E."/>
            <person name="Araus A.J."/>
            <person name="Petzold A."/>
            <person name="Susuki M."/>
            <person name="Suzuki K.-i.T."/>
            <person name="Hayashi T."/>
            <person name="Toyoda A."/>
            <person name="Oliveira C."/>
            <person name="Osipova E."/>
            <person name="Leigh N.D."/>
            <person name="Simon A."/>
            <person name="Yun M.H."/>
        </authorList>
    </citation>
    <scope>NUCLEOTIDE SEQUENCE</scope>
    <source>
        <strain evidence="2">20211129_DDA</strain>
        <tissue evidence="2">Liver</tissue>
    </source>
</reference>
<gene>
    <name evidence="2" type="ORF">NDU88_004940</name>
</gene>
<keyword evidence="3" id="KW-1185">Reference proteome</keyword>
<feature type="region of interest" description="Disordered" evidence="1">
    <location>
        <begin position="1"/>
        <end position="34"/>
    </location>
</feature>
<proteinExistence type="predicted"/>